<dbReference type="Proteomes" id="UP000807353">
    <property type="component" value="Unassembled WGS sequence"/>
</dbReference>
<name>A0A9P6CBP7_9AGAR</name>
<keyword evidence="2" id="KW-1185">Reference proteome</keyword>
<evidence type="ECO:0000313" key="1">
    <source>
        <dbReference type="EMBL" id="KAF9459742.1"/>
    </source>
</evidence>
<dbReference type="EMBL" id="MU150311">
    <property type="protein sequence ID" value="KAF9459742.1"/>
    <property type="molecule type" value="Genomic_DNA"/>
</dbReference>
<sequence>MLSTELWTATCRFLNKKDLAQLSCTSSKLLDAARPVLYRSVHLHTHEVVEIHFITEWQTEVETSSWLDLGALSNLAHLRSMSMTASPFQTTEEQQSFLKIINRSCPLLKEFAYRQCRYASPPFLPSPHPTSFPSDNFEIYGLEKLTWDDNACFSAAQPQLRSLVNASLPTISHMALPSPLDDFGVMEAITFYQEFRLPCLKTFAIGDWVNFKGGAGPVALVEFLIAHPTIQVLSLDWEDTSEYTPELSSSAVTWNMLPNLRNMHCHVFNILVLLRGGVRALANLTKLSVGHGLHPDAESQMDEMFEELNSIGGLPYLKTLHFDPGESCCDPQKIHRWILQWSKICPGLTKWSGTLPDMELDELISDFIHFSGLTRVGLAYTAAPRGVDDIIKIATQLSSLNKITIQPSGKFNIRRITYHVQRNDHGTVSQLIIRKYNLYNHQVTTIYHNLV</sequence>
<comment type="caution">
    <text evidence="1">The sequence shown here is derived from an EMBL/GenBank/DDBJ whole genome shotgun (WGS) entry which is preliminary data.</text>
</comment>
<dbReference type="InterPro" id="IPR032675">
    <property type="entry name" value="LRR_dom_sf"/>
</dbReference>
<dbReference type="AlphaFoldDB" id="A0A9P6CBP7"/>
<protein>
    <recommendedName>
        <fullName evidence="3">F-box domain-containing protein</fullName>
    </recommendedName>
</protein>
<gene>
    <name evidence="1" type="ORF">BDZ94DRAFT_1267564</name>
</gene>
<proteinExistence type="predicted"/>
<accession>A0A9P6CBP7</accession>
<organism evidence="1 2">
    <name type="scientific">Collybia nuda</name>
    <dbReference type="NCBI Taxonomy" id="64659"/>
    <lineage>
        <taxon>Eukaryota</taxon>
        <taxon>Fungi</taxon>
        <taxon>Dikarya</taxon>
        <taxon>Basidiomycota</taxon>
        <taxon>Agaricomycotina</taxon>
        <taxon>Agaricomycetes</taxon>
        <taxon>Agaricomycetidae</taxon>
        <taxon>Agaricales</taxon>
        <taxon>Tricholomatineae</taxon>
        <taxon>Clitocybaceae</taxon>
        <taxon>Collybia</taxon>
    </lineage>
</organism>
<evidence type="ECO:0000313" key="2">
    <source>
        <dbReference type="Proteomes" id="UP000807353"/>
    </source>
</evidence>
<dbReference type="OrthoDB" id="10668984at2759"/>
<dbReference type="Gene3D" id="3.80.10.10">
    <property type="entry name" value="Ribonuclease Inhibitor"/>
    <property type="match status" value="1"/>
</dbReference>
<reference evidence="1" key="1">
    <citation type="submission" date="2020-11" db="EMBL/GenBank/DDBJ databases">
        <authorList>
            <consortium name="DOE Joint Genome Institute"/>
            <person name="Ahrendt S."/>
            <person name="Riley R."/>
            <person name="Andreopoulos W."/>
            <person name="Labutti K."/>
            <person name="Pangilinan J."/>
            <person name="Ruiz-Duenas F.J."/>
            <person name="Barrasa J.M."/>
            <person name="Sanchez-Garcia M."/>
            <person name="Camarero S."/>
            <person name="Miyauchi S."/>
            <person name="Serrano A."/>
            <person name="Linde D."/>
            <person name="Babiker R."/>
            <person name="Drula E."/>
            <person name="Ayuso-Fernandez I."/>
            <person name="Pacheco R."/>
            <person name="Padilla G."/>
            <person name="Ferreira P."/>
            <person name="Barriuso J."/>
            <person name="Kellner H."/>
            <person name="Castanera R."/>
            <person name="Alfaro M."/>
            <person name="Ramirez L."/>
            <person name="Pisabarro A.G."/>
            <person name="Kuo A."/>
            <person name="Tritt A."/>
            <person name="Lipzen A."/>
            <person name="He G."/>
            <person name="Yan M."/>
            <person name="Ng V."/>
            <person name="Cullen D."/>
            <person name="Martin F."/>
            <person name="Rosso M.-N."/>
            <person name="Henrissat B."/>
            <person name="Hibbett D."/>
            <person name="Martinez A.T."/>
            <person name="Grigoriev I.V."/>
        </authorList>
    </citation>
    <scope>NUCLEOTIDE SEQUENCE</scope>
    <source>
        <strain evidence="1">CBS 247.69</strain>
    </source>
</reference>
<evidence type="ECO:0008006" key="3">
    <source>
        <dbReference type="Google" id="ProtNLM"/>
    </source>
</evidence>